<dbReference type="AlphaFoldDB" id="A0A4Y9YDW5"/>
<reference evidence="2 3" key="1">
    <citation type="submission" date="2019-01" db="EMBL/GenBank/DDBJ databases">
        <title>Genome sequencing of the rare red list fungi Fomitopsis rosea.</title>
        <authorList>
            <person name="Buettner E."/>
            <person name="Kellner H."/>
        </authorList>
    </citation>
    <scope>NUCLEOTIDE SEQUENCE [LARGE SCALE GENOMIC DNA]</scope>
    <source>
        <strain evidence="2 3">DSM 105464</strain>
    </source>
</reference>
<organism evidence="2 3">
    <name type="scientific">Rhodofomes roseus</name>
    <dbReference type="NCBI Taxonomy" id="34475"/>
    <lineage>
        <taxon>Eukaryota</taxon>
        <taxon>Fungi</taxon>
        <taxon>Dikarya</taxon>
        <taxon>Basidiomycota</taxon>
        <taxon>Agaricomycotina</taxon>
        <taxon>Agaricomycetes</taxon>
        <taxon>Polyporales</taxon>
        <taxon>Rhodofomes</taxon>
    </lineage>
</organism>
<proteinExistence type="predicted"/>
<dbReference type="EMBL" id="SEKV01000288">
    <property type="protein sequence ID" value="TFY59757.1"/>
    <property type="molecule type" value="Genomic_DNA"/>
</dbReference>
<comment type="caution">
    <text evidence="2">The sequence shown here is derived from an EMBL/GenBank/DDBJ whole genome shotgun (WGS) entry which is preliminary data.</text>
</comment>
<evidence type="ECO:0000256" key="1">
    <source>
        <dbReference type="SAM" id="MobiDB-lite"/>
    </source>
</evidence>
<feature type="region of interest" description="Disordered" evidence="1">
    <location>
        <begin position="154"/>
        <end position="180"/>
    </location>
</feature>
<evidence type="ECO:0000313" key="3">
    <source>
        <dbReference type="Proteomes" id="UP000298390"/>
    </source>
</evidence>
<feature type="compositionally biased region" description="Basic and acidic residues" evidence="1">
    <location>
        <begin position="167"/>
        <end position="180"/>
    </location>
</feature>
<dbReference type="Proteomes" id="UP000298390">
    <property type="component" value="Unassembled WGS sequence"/>
</dbReference>
<gene>
    <name evidence="2" type="ORF">EVJ58_g5575</name>
</gene>
<name>A0A4Y9YDW5_9APHY</name>
<evidence type="ECO:0000313" key="2">
    <source>
        <dbReference type="EMBL" id="TFY59757.1"/>
    </source>
</evidence>
<accession>A0A4Y9YDW5</accession>
<sequence>MPPKKMTPWSGIVFKLDSNVPQLPVLQLPYNVNDATTVEVEGKPERSGSNLTWVVDKRPAVQIGRGHLVSLSAGHNRTGVGRLTGITDVYRHWITWSITGGPGICYIRVPIPWARLSRLEGLAHTERYHALSALPPPHPIFWNNPIVLHSKDSPYEFEENDNTYQPKSEEADPDREGSQA</sequence>
<protein>
    <submittedName>
        <fullName evidence="2">Uncharacterized protein</fullName>
    </submittedName>
</protein>